<comment type="cofactor">
    <cofactor evidence="1">
        <name>Zn(2+)</name>
        <dbReference type="ChEBI" id="CHEBI:29105"/>
    </cofactor>
</comment>
<keyword evidence="3" id="KW-0479">Metal-binding</keyword>
<name>A0A418WRJ1_9SPHN</name>
<dbReference type="GO" id="GO:0004222">
    <property type="term" value="F:metalloendopeptidase activity"/>
    <property type="evidence" value="ECO:0007669"/>
    <property type="project" value="TreeGrafter"/>
</dbReference>
<protein>
    <submittedName>
        <fullName evidence="8">M23 family metallopeptidase</fullName>
    </submittedName>
</protein>
<keyword evidence="2" id="KW-0645">Protease</keyword>
<dbReference type="InterPro" id="IPR016047">
    <property type="entry name" value="M23ase_b-sheet_dom"/>
</dbReference>
<accession>A0A418WRJ1</accession>
<dbReference type="FunFam" id="2.70.70.10:FF:000006">
    <property type="entry name" value="M23 family peptidase"/>
    <property type="match status" value="1"/>
</dbReference>
<keyword evidence="6" id="KW-0482">Metalloprotease</keyword>
<evidence type="ECO:0000313" key="9">
    <source>
        <dbReference type="Proteomes" id="UP000286100"/>
    </source>
</evidence>
<reference evidence="8 9" key="1">
    <citation type="submission" date="2018-09" db="EMBL/GenBank/DDBJ databases">
        <authorList>
            <person name="Zhu H."/>
        </authorList>
    </citation>
    <scope>NUCLEOTIDE SEQUENCE [LARGE SCALE GENOMIC DNA]</scope>
    <source>
        <strain evidence="8 9">K2R01-6</strain>
    </source>
</reference>
<evidence type="ECO:0000256" key="3">
    <source>
        <dbReference type="ARBA" id="ARBA00022723"/>
    </source>
</evidence>
<dbReference type="CDD" id="cd12797">
    <property type="entry name" value="M23_peptidase"/>
    <property type="match status" value="1"/>
</dbReference>
<dbReference type="RefSeq" id="WP_119760350.1">
    <property type="nucleotide sequence ID" value="NZ_QYUM01000002.1"/>
</dbReference>
<dbReference type="InterPro" id="IPR050570">
    <property type="entry name" value="Cell_wall_metabolism_enzyme"/>
</dbReference>
<keyword evidence="4" id="KW-0378">Hydrolase</keyword>
<organism evidence="8 9">
    <name type="scientific">Sphingomonas cavernae</name>
    <dbReference type="NCBI Taxonomy" id="2320861"/>
    <lineage>
        <taxon>Bacteria</taxon>
        <taxon>Pseudomonadati</taxon>
        <taxon>Pseudomonadota</taxon>
        <taxon>Alphaproteobacteria</taxon>
        <taxon>Sphingomonadales</taxon>
        <taxon>Sphingomonadaceae</taxon>
        <taxon>Sphingomonas</taxon>
    </lineage>
</organism>
<gene>
    <name evidence="8" type="ORF">D3876_06100</name>
</gene>
<evidence type="ECO:0000256" key="4">
    <source>
        <dbReference type="ARBA" id="ARBA00022801"/>
    </source>
</evidence>
<dbReference type="InterPro" id="IPR011055">
    <property type="entry name" value="Dup_hybrid_motif"/>
</dbReference>
<dbReference type="EMBL" id="QYUM01000002">
    <property type="protein sequence ID" value="RJF93855.1"/>
    <property type="molecule type" value="Genomic_DNA"/>
</dbReference>
<keyword evidence="5" id="KW-0862">Zinc</keyword>
<dbReference type="SUPFAM" id="SSF51261">
    <property type="entry name" value="Duplicated hybrid motif"/>
    <property type="match status" value="1"/>
</dbReference>
<evidence type="ECO:0000259" key="7">
    <source>
        <dbReference type="Pfam" id="PF01551"/>
    </source>
</evidence>
<sequence>MYQRSDHGFGNGSGTAALSLDQALPAGFGRRIVRPSAWQRIEARLADVELVPDLGARIGSREWFRGLATCAVLISAAWALAPGFDPIIAASPPAMGEEARSEARVLSIAPLALGADTGRRMAATDAVAPLADTPERPSIDLVATLGRGDGFARVLTRAGVADSEAAKVASLVAGAVSLGDIAPGTRMDVTLGRRPNRNVARPLDFLAFRARFDLRLQLERANGALVLKRIPIAVDDTPLRIQGRRGASFVTSARAAGVPAHAIEAYLKAIGGKISINDLGPDDRFDIIIEHARAETGETKTGKLLYAGLDQGRRQVRLIEWTIDGRTEWFDAAGVGKKRGVMTQPVSGRLTSGFGMRRHPLLGYSRLHKGLDFGAPHGAPIYAATDGVVAFAGRNRGYGNYVRLNHAGGIGTGYAHMSRIAVPGGARVRQGQVIGYVGSTGLSTGPHLHYEVYRNGVAINPKSISFVQTSQLAGADLGRFRAKLAQLLNVKLGAKAAPPPAAQPMGGALAKAVR</sequence>
<feature type="domain" description="M23ase beta-sheet core" evidence="7">
    <location>
        <begin position="367"/>
        <end position="461"/>
    </location>
</feature>
<keyword evidence="9" id="KW-1185">Reference proteome</keyword>
<proteinExistence type="predicted"/>
<evidence type="ECO:0000256" key="5">
    <source>
        <dbReference type="ARBA" id="ARBA00022833"/>
    </source>
</evidence>
<dbReference type="PANTHER" id="PTHR21666">
    <property type="entry name" value="PEPTIDASE-RELATED"/>
    <property type="match status" value="1"/>
</dbReference>
<dbReference type="PANTHER" id="PTHR21666:SF288">
    <property type="entry name" value="CELL DIVISION PROTEIN YTFB"/>
    <property type="match status" value="1"/>
</dbReference>
<dbReference type="Pfam" id="PF01551">
    <property type="entry name" value="Peptidase_M23"/>
    <property type="match status" value="1"/>
</dbReference>
<dbReference type="GO" id="GO:0006508">
    <property type="term" value="P:proteolysis"/>
    <property type="evidence" value="ECO:0007669"/>
    <property type="project" value="UniProtKB-KW"/>
</dbReference>
<dbReference type="AlphaFoldDB" id="A0A418WRJ1"/>
<dbReference type="Gene3D" id="2.70.70.10">
    <property type="entry name" value="Glucose Permease (Domain IIA)"/>
    <property type="match status" value="1"/>
</dbReference>
<dbReference type="Gene3D" id="3.10.450.350">
    <property type="match status" value="1"/>
</dbReference>
<dbReference type="GO" id="GO:0046872">
    <property type="term" value="F:metal ion binding"/>
    <property type="evidence" value="ECO:0007669"/>
    <property type="project" value="UniProtKB-KW"/>
</dbReference>
<dbReference type="OrthoDB" id="9815245at2"/>
<evidence type="ECO:0000256" key="1">
    <source>
        <dbReference type="ARBA" id="ARBA00001947"/>
    </source>
</evidence>
<evidence type="ECO:0000256" key="6">
    <source>
        <dbReference type="ARBA" id="ARBA00023049"/>
    </source>
</evidence>
<dbReference type="Proteomes" id="UP000286100">
    <property type="component" value="Unassembled WGS sequence"/>
</dbReference>
<evidence type="ECO:0000256" key="2">
    <source>
        <dbReference type="ARBA" id="ARBA00022670"/>
    </source>
</evidence>
<comment type="caution">
    <text evidence="8">The sequence shown here is derived from an EMBL/GenBank/DDBJ whole genome shotgun (WGS) entry which is preliminary data.</text>
</comment>
<evidence type="ECO:0000313" key="8">
    <source>
        <dbReference type="EMBL" id="RJF93855.1"/>
    </source>
</evidence>